<keyword evidence="3" id="KW-0472">Membrane</keyword>
<keyword evidence="1" id="KW-1003">Cell membrane</keyword>
<evidence type="ECO:0000256" key="6">
    <source>
        <dbReference type="SAM" id="SignalP"/>
    </source>
</evidence>
<feature type="signal peptide" evidence="6">
    <location>
        <begin position="1"/>
        <end position="21"/>
    </location>
</feature>
<evidence type="ECO:0000256" key="5">
    <source>
        <dbReference type="ARBA" id="ARBA00023288"/>
    </source>
</evidence>
<dbReference type="InterPro" id="IPR006059">
    <property type="entry name" value="SBP"/>
</dbReference>
<evidence type="ECO:0000256" key="1">
    <source>
        <dbReference type="ARBA" id="ARBA00022475"/>
    </source>
</evidence>
<dbReference type="STRING" id="1330534.L323_12865"/>
<dbReference type="Proteomes" id="UP000016860">
    <property type="component" value="Unassembled WGS sequence"/>
</dbReference>
<organism evidence="7 8">
    <name type="scientific">Ruminiclostridium papyrosolvens C7</name>
    <dbReference type="NCBI Taxonomy" id="1330534"/>
    <lineage>
        <taxon>Bacteria</taxon>
        <taxon>Bacillati</taxon>
        <taxon>Bacillota</taxon>
        <taxon>Clostridia</taxon>
        <taxon>Eubacteriales</taxon>
        <taxon>Oscillospiraceae</taxon>
        <taxon>Ruminiclostridium</taxon>
    </lineage>
</organism>
<dbReference type="AlphaFoldDB" id="U4R1E6"/>
<dbReference type="PROSITE" id="PS51257">
    <property type="entry name" value="PROKAR_LIPOPROTEIN"/>
    <property type="match status" value="1"/>
</dbReference>
<keyword evidence="5" id="KW-0449">Lipoprotein</keyword>
<dbReference type="SUPFAM" id="SSF53850">
    <property type="entry name" value="Periplasmic binding protein-like II"/>
    <property type="match status" value="1"/>
</dbReference>
<evidence type="ECO:0000256" key="2">
    <source>
        <dbReference type="ARBA" id="ARBA00022729"/>
    </source>
</evidence>
<dbReference type="PATRIC" id="fig|1330534.3.peg.2549"/>
<comment type="caution">
    <text evidence="7">The sequence shown here is derived from an EMBL/GenBank/DDBJ whole genome shotgun (WGS) entry which is preliminary data.</text>
</comment>
<proteinExistence type="predicted"/>
<protein>
    <recommendedName>
        <fullName evidence="9">ABC transporter substrate-binding protein</fullName>
    </recommendedName>
</protein>
<dbReference type="PANTHER" id="PTHR43649:SF33">
    <property type="entry name" value="POLYGALACTURONAN_RHAMNOGALACTURONAN-BINDING PROTEIN YTCQ"/>
    <property type="match status" value="1"/>
</dbReference>
<reference evidence="7 8" key="1">
    <citation type="journal article" date="2013" name="Genome Announc.">
        <title>Draft Genome Sequence of the Cellulolytic Bacterium Clostridium papyrosolvens C7 (ATCC 700395).</title>
        <authorList>
            <person name="Zepeda V."/>
            <person name="Dassa B."/>
            <person name="Borovok I."/>
            <person name="Lamed R."/>
            <person name="Bayer E.A."/>
            <person name="Cate J.H."/>
        </authorList>
    </citation>
    <scope>NUCLEOTIDE SEQUENCE [LARGE SCALE GENOMIC DNA]</scope>
    <source>
        <strain evidence="7 8">C7</strain>
    </source>
</reference>
<evidence type="ECO:0008006" key="9">
    <source>
        <dbReference type="Google" id="ProtNLM"/>
    </source>
</evidence>
<dbReference type="PANTHER" id="PTHR43649">
    <property type="entry name" value="ARABINOSE-BINDING PROTEIN-RELATED"/>
    <property type="match status" value="1"/>
</dbReference>
<dbReference type="OrthoDB" id="9795467at2"/>
<evidence type="ECO:0000256" key="4">
    <source>
        <dbReference type="ARBA" id="ARBA00023139"/>
    </source>
</evidence>
<feature type="chain" id="PRO_5039332041" description="ABC transporter substrate-binding protein" evidence="6">
    <location>
        <begin position="22"/>
        <end position="450"/>
    </location>
</feature>
<sequence length="450" mass="49253">MKTKKVLVSLVAISMIASMFAGCGKSTTESTTSTSSAPSSTAKAESVEITWWDYPNFQSGTAGDYEKQLVASFNKKYPNIKVNVEMIDFASGPQKVNTAIASNSAPDLIFDYPGRIIDYARNGVMAELDDLFSDSLKSDVSTKILDACKLDNKYYMYPINTAPNMMAFNKTMLDKAGLTNMLPLNKEDRLWTVSEFEALLKAIKEKIPTLTAPTAIFAKSSAGDQGTRAWISNMGGVSTIAPDLSKYTINDPKDVAALQWIVDSVNSGLILKGGEALASNDVVDMYLGEKIACVPLYNKTLLASSAAKKTSNFEEVFIPYPTPDASVKPQFEAYIGGFGVFNNNDVKKVEAAKKLVDFIANDQDTAKETLKQTGSFSVRSSITGLYDDAESKYCESMIKYLGTYYNQVQGFAEMRTYYFPVLQNILLGTQTPKAGLDDFVKKANETLVKK</sequence>
<evidence type="ECO:0000313" key="8">
    <source>
        <dbReference type="Proteomes" id="UP000016860"/>
    </source>
</evidence>
<evidence type="ECO:0000313" key="7">
    <source>
        <dbReference type="EMBL" id="EPR10495.1"/>
    </source>
</evidence>
<dbReference type="RefSeq" id="WP_020816047.1">
    <property type="nucleotide sequence ID" value="NZ_ATAY01000063.1"/>
</dbReference>
<dbReference type="Gene3D" id="3.40.190.10">
    <property type="entry name" value="Periplasmic binding protein-like II"/>
    <property type="match status" value="1"/>
</dbReference>
<keyword evidence="4" id="KW-0564">Palmitate</keyword>
<accession>U4R1E6</accession>
<dbReference type="Pfam" id="PF01547">
    <property type="entry name" value="SBP_bac_1"/>
    <property type="match status" value="1"/>
</dbReference>
<dbReference type="InterPro" id="IPR050490">
    <property type="entry name" value="Bact_solute-bd_prot1"/>
</dbReference>
<name>U4R1E6_9FIRM</name>
<gene>
    <name evidence="7" type="ORF">L323_12865</name>
</gene>
<keyword evidence="2 6" id="KW-0732">Signal</keyword>
<evidence type="ECO:0000256" key="3">
    <source>
        <dbReference type="ARBA" id="ARBA00023136"/>
    </source>
</evidence>
<dbReference type="EMBL" id="ATAY01000063">
    <property type="protein sequence ID" value="EPR10495.1"/>
    <property type="molecule type" value="Genomic_DNA"/>
</dbReference>